<keyword evidence="2" id="KW-1185">Reference proteome</keyword>
<feature type="non-terminal residue" evidence="1">
    <location>
        <position position="51"/>
    </location>
</feature>
<name>A0A9N9EJ19_9GLOM</name>
<evidence type="ECO:0000313" key="1">
    <source>
        <dbReference type="EMBL" id="CAG8679392.1"/>
    </source>
</evidence>
<dbReference type="AlphaFoldDB" id="A0A9N9EJ19"/>
<proteinExistence type="predicted"/>
<reference evidence="1" key="1">
    <citation type="submission" date="2021-06" db="EMBL/GenBank/DDBJ databases">
        <authorList>
            <person name="Kallberg Y."/>
            <person name="Tangrot J."/>
            <person name="Rosling A."/>
        </authorList>
    </citation>
    <scope>NUCLEOTIDE SEQUENCE</scope>
    <source>
        <strain evidence="1">MT106</strain>
    </source>
</reference>
<dbReference type="Proteomes" id="UP000789831">
    <property type="component" value="Unassembled WGS sequence"/>
</dbReference>
<accession>A0A9N9EJ19</accession>
<dbReference type="OrthoDB" id="10537915at2759"/>
<comment type="caution">
    <text evidence="1">The sequence shown here is derived from an EMBL/GenBank/DDBJ whole genome shotgun (WGS) entry which is preliminary data.</text>
</comment>
<evidence type="ECO:0000313" key="2">
    <source>
        <dbReference type="Proteomes" id="UP000789831"/>
    </source>
</evidence>
<sequence length="51" mass="5861">MSSNSNMENNHENAADDLVGEKYDGLLYEIKDLEEIMITQFHNCEAEDKVI</sequence>
<gene>
    <name evidence="1" type="ORF">AGERDE_LOCUS12603</name>
</gene>
<organism evidence="1 2">
    <name type="scientific">Ambispora gerdemannii</name>
    <dbReference type="NCBI Taxonomy" id="144530"/>
    <lineage>
        <taxon>Eukaryota</taxon>
        <taxon>Fungi</taxon>
        <taxon>Fungi incertae sedis</taxon>
        <taxon>Mucoromycota</taxon>
        <taxon>Glomeromycotina</taxon>
        <taxon>Glomeromycetes</taxon>
        <taxon>Archaeosporales</taxon>
        <taxon>Ambisporaceae</taxon>
        <taxon>Ambispora</taxon>
    </lineage>
</organism>
<dbReference type="EMBL" id="CAJVPL010009843">
    <property type="protein sequence ID" value="CAG8679392.1"/>
    <property type="molecule type" value="Genomic_DNA"/>
</dbReference>
<protein>
    <submittedName>
        <fullName evidence="1">5478_t:CDS:1</fullName>
    </submittedName>
</protein>